<organism evidence="2 3">
    <name type="scientific">Phytohabitans houttuyneae</name>
    <dbReference type="NCBI Taxonomy" id="1076126"/>
    <lineage>
        <taxon>Bacteria</taxon>
        <taxon>Bacillati</taxon>
        <taxon>Actinomycetota</taxon>
        <taxon>Actinomycetes</taxon>
        <taxon>Micromonosporales</taxon>
        <taxon>Micromonosporaceae</taxon>
    </lineage>
</organism>
<keyword evidence="3" id="KW-1185">Reference proteome</keyword>
<dbReference type="AlphaFoldDB" id="A0A6V8K2W0"/>
<dbReference type="Proteomes" id="UP000482800">
    <property type="component" value="Unassembled WGS sequence"/>
</dbReference>
<gene>
    <name evidence="2" type="ORF">Phou_036530</name>
</gene>
<feature type="region of interest" description="Disordered" evidence="1">
    <location>
        <begin position="689"/>
        <end position="708"/>
    </location>
</feature>
<evidence type="ECO:0000313" key="3">
    <source>
        <dbReference type="Proteomes" id="UP000482800"/>
    </source>
</evidence>
<reference evidence="2 3" key="2">
    <citation type="submission" date="2020-03" db="EMBL/GenBank/DDBJ databases">
        <authorList>
            <person name="Ichikawa N."/>
            <person name="Kimura A."/>
            <person name="Kitahashi Y."/>
            <person name="Uohara A."/>
        </authorList>
    </citation>
    <scope>NUCLEOTIDE SEQUENCE [LARGE SCALE GENOMIC DNA]</scope>
    <source>
        <strain evidence="2 3">NBRC 108639</strain>
    </source>
</reference>
<name>A0A6V8K2W0_9ACTN</name>
<dbReference type="RefSeq" id="WP_173057005.1">
    <property type="nucleotide sequence ID" value="NZ_BAABGO010000001.1"/>
</dbReference>
<evidence type="ECO:0000313" key="2">
    <source>
        <dbReference type="EMBL" id="GFJ79473.1"/>
    </source>
</evidence>
<reference evidence="2 3" key="1">
    <citation type="submission" date="2020-03" db="EMBL/GenBank/DDBJ databases">
        <title>Whole genome shotgun sequence of Phytohabitans houttuyneae NBRC 108639.</title>
        <authorList>
            <person name="Komaki H."/>
            <person name="Tamura T."/>
        </authorList>
    </citation>
    <scope>NUCLEOTIDE SEQUENCE [LARGE SCALE GENOMIC DNA]</scope>
    <source>
        <strain evidence="2 3">NBRC 108639</strain>
    </source>
</reference>
<proteinExistence type="predicted"/>
<accession>A0A6V8K2W0</accession>
<comment type="caution">
    <text evidence="2">The sequence shown here is derived from an EMBL/GenBank/DDBJ whole genome shotgun (WGS) entry which is preliminary data.</text>
</comment>
<protein>
    <submittedName>
        <fullName evidence="2">Uncharacterized protein</fullName>
    </submittedName>
</protein>
<evidence type="ECO:0000256" key="1">
    <source>
        <dbReference type="SAM" id="MobiDB-lite"/>
    </source>
</evidence>
<sequence>MLDGPEGATVKLRLGGTWTDVTADAAGELVDVNRGRRNEASRVDTGSCTLSLANDTGKYSPRNPTSPYYGQLGRNTPLRVSVSGVDDRHVVLSPHRHGYLVTDDHASLDITGDIDIRVDLAPDDWASIGLAQKYLVAGDQRSWFLHMGATSPILRWTTAGTFATVHDISANAAPATAPGQRLAIRATLDVNNGAGGHTVTFYTAPTLAGPWTQLGTPVVTAGTTSVHGGTATVRVGDNDTLGVVKPTGKLYGFELRNGIGGTVVANPSASTVEPGPTTAFNDAAGRPWTVVDAWIADPNIRFSGEVASWPPRSDQTGTVVRVPLEASGILRRLGRSRAIAESTFRQQALQQHNLAVTTGYWPAEDASDATQVASALPGGTPLRLVGNRQFAADSTSFPGSAPLLVVSSGNALSGRIPPHAGTGTIAFRALFTFPPGGLSNGTVLVDLWQATGSPRRWRLSYLTASSGSLEMAAVGSGNVILQSGSAGFGLNGKSMMIGFTVIQDGADVDWHLFGRHVADGEVIQGGFDGTFTSLTVDRAAELYIAPNGDFVDVTLGHVMTGTSVTLAENIDDGMTGYAFEPAAVRIQRICDEGGIPCVIIGDPDDSEPCGSQRFASRLEVIQDAADADGGILFEPRDFVGLAYRTRASIYTQRRRAAFSITGKELTPPLEPTDDDQLLRNDVTANRLSGSSARAALETGPLSTQDPPDGVGVYPQEVTVNVAEDEQLPDVANWLLRLGTWDESRYPTVRVDPPALALEDKLAVAVAAAELDVGDRFTLTDPPAWLPPRDVDLLAQGFTERFDGFEWTLDINASPGGPWAVAEVHDDDATHDFDLRVAGGDDMALSAAAAAVDTTLLVGSVSGEQRWATVSDDAESPDDFPMDAVVGGEVVTITDVDQGFRDSFSRTVSNGMGTPGVSYPATAYVVEGTASLYSVVGGTTGRINTSVTNTLYMAHADMGSVDGEIYVTTSIPVVPTGAPITVRVAGRCTDAANYYEAQISIATTGVVTLQIFRRIGGSGGVLDSGGNAVTVSGAHSAGNSWSIGLKYFGTTLAAKAWKTTNPQPGWLTVGQDDGLTTGTRIGFLTRRESGNTNGATNIDFDDFVAVAPQRLTVTRSTNGISKAHDAGTVIEVAEPADVAW</sequence>
<dbReference type="EMBL" id="BLPF01000001">
    <property type="protein sequence ID" value="GFJ79473.1"/>
    <property type="molecule type" value="Genomic_DNA"/>
</dbReference>